<dbReference type="EMBL" id="VBUU01000004">
    <property type="protein sequence ID" value="TLG14967.1"/>
    <property type="molecule type" value="Genomic_DNA"/>
</dbReference>
<dbReference type="InterPro" id="IPR041375">
    <property type="entry name" value="VapC45_PIN-like"/>
</dbReference>
<feature type="domain" description="VapC45 PIN like" evidence="1">
    <location>
        <begin position="1"/>
        <end position="78"/>
    </location>
</feature>
<evidence type="ECO:0000313" key="2">
    <source>
        <dbReference type="EMBL" id="TLG14967.1"/>
    </source>
</evidence>
<dbReference type="Proteomes" id="UP000308349">
    <property type="component" value="Unassembled WGS sequence"/>
</dbReference>
<comment type="caution">
    <text evidence="2">The sequence shown here is derived from an EMBL/GenBank/DDBJ whole genome shotgun (WGS) entry which is preliminary data.</text>
</comment>
<name>A0A5R8PIG6_9NOCA</name>
<reference evidence="2 3" key="1">
    <citation type="submission" date="2019-05" db="EMBL/GenBank/DDBJ databases">
        <title>Genomes sequences of two Nocardia cyriacigeorgica environmental isolates, type strains Nocardia asteroides ATCC 19247 and Nocardia cyriacigeorgica DSM 44484.</title>
        <authorList>
            <person name="Vautrin F."/>
            <person name="Bergeron E."/>
            <person name="Dubost A."/>
            <person name="Abrouk D."/>
            <person name="Rodriguez Nava V."/>
            <person name="Pujic P."/>
        </authorList>
    </citation>
    <scope>NUCLEOTIDE SEQUENCE [LARGE SCALE GENOMIC DNA]</scope>
    <source>
        <strain evidence="2 3">EML 1456</strain>
    </source>
</reference>
<proteinExistence type="predicted"/>
<dbReference type="Pfam" id="PF18478">
    <property type="entry name" value="PIN_10"/>
    <property type="match status" value="1"/>
</dbReference>
<evidence type="ECO:0000313" key="3">
    <source>
        <dbReference type="Proteomes" id="UP000308349"/>
    </source>
</evidence>
<sequence>MRLLLDENVPRPMADIVRILMKQHRIDHIHDLDGWSGTKDIALYARAAEAGFDAIVTNDTKQLKRASEVDAIAKSRLHRIEYRQNNKHGGLVGLGAAIATVCAGLPHAVAALEEADGQRLISLNGVDPTRLGRVRIVDPVVDPPVHWPGREPDSIGLGA</sequence>
<dbReference type="OrthoDB" id="3699343at2"/>
<dbReference type="AlphaFoldDB" id="A0A5R8PIG6"/>
<accession>A0A5R8PIG6</accession>
<protein>
    <recommendedName>
        <fullName evidence="1">VapC45 PIN like domain-containing protein</fullName>
    </recommendedName>
</protein>
<organism evidence="2 3">
    <name type="scientific">Nocardia cyriacigeorgica</name>
    <dbReference type="NCBI Taxonomy" id="135487"/>
    <lineage>
        <taxon>Bacteria</taxon>
        <taxon>Bacillati</taxon>
        <taxon>Actinomycetota</taxon>
        <taxon>Actinomycetes</taxon>
        <taxon>Mycobacteriales</taxon>
        <taxon>Nocardiaceae</taxon>
        <taxon>Nocardia</taxon>
    </lineage>
</organism>
<gene>
    <name evidence="2" type="ORF">FEK35_06905</name>
</gene>
<dbReference type="CDD" id="cd18770">
    <property type="entry name" value="PIN_Mut7-C-like"/>
    <property type="match status" value="1"/>
</dbReference>
<evidence type="ECO:0000259" key="1">
    <source>
        <dbReference type="Pfam" id="PF18478"/>
    </source>
</evidence>